<comment type="caution">
    <text evidence="2">The sequence shown here is derived from an EMBL/GenBank/DDBJ whole genome shotgun (WGS) entry which is preliminary data.</text>
</comment>
<dbReference type="Proteomes" id="UP001374584">
    <property type="component" value="Unassembled WGS sequence"/>
</dbReference>
<organism evidence="2 3">
    <name type="scientific">Phaseolus coccineus</name>
    <name type="common">Scarlet runner bean</name>
    <name type="synonym">Phaseolus multiflorus</name>
    <dbReference type="NCBI Taxonomy" id="3886"/>
    <lineage>
        <taxon>Eukaryota</taxon>
        <taxon>Viridiplantae</taxon>
        <taxon>Streptophyta</taxon>
        <taxon>Embryophyta</taxon>
        <taxon>Tracheophyta</taxon>
        <taxon>Spermatophyta</taxon>
        <taxon>Magnoliopsida</taxon>
        <taxon>eudicotyledons</taxon>
        <taxon>Gunneridae</taxon>
        <taxon>Pentapetalae</taxon>
        <taxon>rosids</taxon>
        <taxon>fabids</taxon>
        <taxon>Fabales</taxon>
        <taxon>Fabaceae</taxon>
        <taxon>Papilionoideae</taxon>
        <taxon>50 kb inversion clade</taxon>
        <taxon>NPAAA clade</taxon>
        <taxon>indigoferoid/millettioid clade</taxon>
        <taxon>Phaseoleae</taxon>
        <taxon>Phaseolus</taxon>
    </lineage>
</organism>
<sequence length="112" mass="11920">MATVPTSTTHSPSLSSSMPVSPEPVPRSTVAVATLVRSQTIESLNSTVEKQLTLATSTPSWSKVVRFPDRNIAQTKWGHLKGVQGVLKSLEATLTNGNVSDTNFGNSVKVNE</sequence>
<feature type="region of interest" description="Disordered" evidence="1">
    <location>
        <begin position="1"/>
        <end position="27"/>
    </location>
</feature>
<reference evidence="2 3" key="1">
    <citation type="submission" date="2024-01" db="EMBL/GenBank/DDBJ databases">
        <title>The genomes of 5 underutilized Papilionoideae crops provide insights into root nodulation and disease resistanc.</title>
        <authorList>
            <person name="Jiang F."/>
        </authorList>
    </citation>
    <scope>NUCLEOTIDE SEQUENCE [LARGE SCALE GENOMIC DNA]</scope>
    <source>
        <strain evidence="2">JINMINGXINNONG_FW02</strain>
        <tissue evidence="2">Leaves</tissue>
    </source>
</reference>
<proteinExistence type="predicted"/>
<evidence type="ECO:0000256" key="1">
    <source>
        <dbReference type="SAM" id="MobiDB-lite"/>
    </source>
</evidence>
<protein>
    <submittedName>
        <fullName evidence="2">Uncharacterized protein</fullName>
    </submittedName>
</protein>
<dbReference type="AlphaFoldDB" id="A0AAN9QSB7"/>
<dbReference type="EMBL" id="JAYMYR010000008">
    <property type="protein sequence ID" value="KAK7348530.1"/>
    <property type="molecule type" value="Genomic_DNA"/>
</dbReference>
<keyword evidence="3" id="KW-1185">Reference proteome</keyword>
<accession>A0AAN9QSB7</accession>
<evidence type="ECO:0000313" key="2">
    <source>
        <dbReference type="EMBL" id="KAK7348530.1"/>
    </source>
</evidence>
<feature type="compositionally biased region" description="Low complexity" evidence="1">
    <location>
        <begin position="1"/>
        <end position="20"/>
    </location>
</feature>
<evidence type="ECO:0000313" key="3">
    <source>
        <dbReference type="Proteomes" id="UP001374584"/>
    </source>
</evidence>
<gene>
    <name evidence="2" type="ORF">VNO80_23088</name>
</gene>
<name>A0AAN9QSB7_PHACN</name>